<feature type="domain" description="B5" evidence="19">
    <location>
        <begin position="438"/>
        <end position="513"/>
    </location>
</feature>
<dbReference type="InterPro" id="IPR005146">
    <property type="entry name" value="B3/B4_tRNA-bd"/>
</dbReference>
<dbReference type="InterPro" id="IPR045060">
    <property type="entry name" value="Phe-tRNA-ligase_IIc_bsu"/>
</dbReference>
<feature type="domain" description="TRNA-binding" evidence="17">
    <location>
        <begin position="82"/>
        <end position="190"/>
    </location>
</feature>
<dbReference type="InterPro" id="IPR012340">
    <property type="entry name" value="NA-bd_OB-fold"/>
</dbReference>
<keyword evidence="11 16" id="KW-0694">RNA-binding</keyword>
<evidence type="ECO:0000256" key="3">
    <source>
        <dbReference type="ARBA" id="ARBA00011209"/>
    </source>
</evidence>
<evidence type="ECO:0000256" key="13">
    <source>
        <dbReference type="ARBA" id="ARBA00023146"/>
    </source>
</evidence>
<dbReference type="SUPFAM" id="SSF54991">
    <property type="entry name" value="Anticodon-binding domain of PheRS"/>
    <property type="match status" value="1"/>
</dbReference>
<evidence type="ECO:0000256" key="1">
    <source>
        <dbReference type="ARBA" id="ARBA00004496"/>
    </source>
</evidence>
<proteinExistence type="inferred from homology"/>
<evidence type="ECO:0000256" key="11">
    <source>
        <dbReference type="ARBA" id="ARBA00022884"/>
    </source>
</evidence>
<dbReference type="SUPFAM" id="SSF50249">
    <property type="entry name" value="Nucleic acid-binding proteins"/>
    <property type="match status" value="1"/>
</dbReference>
<dbReference type="PROSITE" id="PS51447">
    <property type="entry name" value="FDX_ACB"/>
    <property type="match status" value="1"/>
</dbReference>
<dbReference type="Gene3D" id="3.30.930.10">
    <property type="entry name" value="Bira Bifunctional Protein, Domain 2"/>
    <property type="match status" value="1"/>
</dbReference>
<dbReference type="InterPro" id="IPR041616">
    <property type="entry name" value="PheRS_beta_core"/>
</dbReference>
<keyword evidence="10 15" id="KW-0460">Magnesium</keyword>
<dbReference type="Gene3D" id="3.30.70.380">
    <property type="entry name" value="Ferrodoxin-fold anticodon-binding domain"/>
    <property type="match status" value="1"/>
</dbReference>
<evidence type="ECO:0000256" key="10">
    <source>
        <dbReference type="ARBA" id="ARBA00022842"/>
    </source>
</evidence>
<evidence type="ECO:0000256" key="5">
    <source>
        <dbReference type="ARBA" id="ARBA00022555"/>
    </source>
</evidence>
<dbReference type="PROSITE" id="PS50886">
    <property type="entry name" value="TRBD"/>
    <property type="match status" value="1"/>
</dbReference>
<evidence type="ECO:0000256" key="4">
    <source>
        <dbReference type="ARBA" id="ARBA00022490"/>
    </source>
</evidence>
<dbReference type="GO" id="GO:0000049">
    <property type="term" value="F:tRNA binding"/>
    <property type="evidence" value="ECO:0007669"/>
    <property type="project" value="UniProtKB-UniRule"/>
</dbReference>
<keyword evidence="9 15" id="KW-0067">ATP-binding</keyword>
<comment type="caution">
    <text evidence="20">The sequence shown here is derived from an EMBL/GenBank/DDBJ whole genome shotgun (WGS) entry which is preliminary data.</text>
</comment>
<dbReference type="EMBL" id="LNVX01000234">
    <property type="protein sequence ID" value="OEG71110.1"/>
    <property type="molecule type" value="Genomic_DNA"/>
</dbReference>
<dbReference type="EC" id="6.1.1.20" evidence="15"/>
<keyword evidence="13 15" id="KW-0030">Aminoacyl-tRNA synthetase</keyword>
<dbReference type="CDD" id="cd02796">
    <property type="entry name" value="tRNA_bind_bactPheRS"/>
    <property type="match status" value="1"/>
</dbReference>
<dbReference type="SUPFAM" id="SSF56037">
    <property type="entry name" value="PheT/TilS domain"/>
    <property type="match status" value="1"/>
</dbReference>
<dbReference type="Gene3D" id="3.50.40.10">
    <property type="entry name" value="Phenylalanyl-trna Synthetase, Chain B, domain 3"/>
    <property type="match status" value="1"/>
</dbReference>
<keyword evidence="21" id="KW-1185">Reference proteome</keyword>
<evidence type="ECO:0000256" key="15">
    <source>
        <dbReference type="HAMAP-Rule" id="MF_00283"/>
    </source>
</evidence>
<comment type="subcellular location">
    <subcellularLocation>
        <location evidence="1 15">Cytoplasm</location>
    </subcellularLocation>
</comment>
<organism evidence="20 21">
    <name type="scientific">Endomicrobium trichonymphae</name>
    <dbReference type="NCBI Taxonomy" id="1408204"/>
    <lineage>
        <taxon>Bacteria</taxon>
        <taxon>Pseudomonadati</taxon>
        <taxon>Elusimicrobiota</taxon>
        <taxon>Endomicrobiia</taxon>
        <taxon>Endomicrobiales</taxon>
        <taxon>Endomicrobiaceae</taxon>
        <taxon>Candidatus Endomicrobiellum</taxon>
    </lineage>
</organism>
<dbReference type="InterPro" id="IPR009061">
    <property type="entry name" value="DNA-bd_dom_put_sf"/>
</dbReference>
<evidence type="ECO:0000259" key="19">
    <source>
        <dbReference type="PROSITE" id="PS51483"/>
    </source>
</evidence>
<feature type="binding site" evidence="15">
    <location>
        <position position="500"/>
    </location>
    <ligand>
        <name>Mg(2+)</name>
        <dbReference type="ChEBI" id="CHEBI:18420"/>
        <note>shared with alpha subunit</note>
    </ligand>
</feature>
<dbReference type="GO" id="GO:0000287">
    <property type="term" value="F:magnesium ion binding"/>
    <property type="evidence" value="ECO:0007669"/>
    <property type="project" value="UniProtKB-UniRule"/>
</dbReference>
<dbReference type="InterPro" id="IPR004532">
    <property type="entry name" value="Phe-tRNA-ligase_IIc_bsu_bact"/>
</dbReference>
<sequence length="832" mass="93215">MEGWVLNAGKRQILDQARNSGTCIWSQVFCAVILKWRGKIRNWEMKLSYNWLKEFVNFGLSPQELASMLISVGIETSVVSTGCNWSNVVTAKVLEVLKHPRSDRLFLCKVNDGSKDYSIVCGAKNIATGQIVPLAKIGAVLPEDFKINKSKIRGIVSEGMICSEADLGLKKESDGILVLDKNTKLGIALENVLSGLDSILEIEITANRGDCLSHLGVAREIGAKLRKIPSFPIIKTFNIPCLNYVEVKSDLCRRYIGSVISGVKICPSPGWIADALEKSGIRPVNNVVDITNYVMIELGQPLHAFDITKLSSKKIVIRKAVDSEKITALDGKEYKLDSEMLVVADSKKLVAIAGVMGGEHSGIDEKTETVFLESAIFDAVSIRRTSKKLNLSSGSSYRFERGLGWDIAEFASWRAANLIIEIAGGRMEAREDLQIVKYERADIALRVEKVSKTLGCAVKEDEITEILRFLGIDLQPRGTIILCTVPSWRNDIKKEVDLIEEIARIKGYDAITSPEKRHTAEVCTPDNSFLHAVVEWFRVKLNGLGFSEALNYSFSEITELEKFDLKYSYKIANPISKGNEVLRPSLLPALYKNLLLNIGWGSETVTLFEYGKIFTGLGERKAFAVMMYGKVWQEWWNWAEQKVSSKYDFYFGGGIIKNILPSDEFIIAENLNAESYYHFGKTASVVYKGKPVGQFGVLKPSITDDVEGDVFYFEIDLEQVENVCVGKKSFYKAYSKFPEVKRDISVTADKTLQFSEIEKVIKNIIKSGSILKEYSLFSVYSDESKIGDGKISYSFRLSYKNSERTLTDEEVNEDMNVLLHKLDIDFGVKLRR</sequence>
<dbReference type="GO" id="GO:0006432">
    <property type="term" value="P:phenylalanyl-tRNA aminoacylation"/>
    <property type="evidence" value="ECO:0007669"/>
    <property type="project" value="UniProtKB-UniRule"/>
</dbReference>
<dbReference type="FunFam" id="2.40.50.140:FF:000045">
    <property type="entry name" value="Phenylalanine--tRNA ligase beta subunit"/>
    <property type="match status" value="1"/>
</dbReference>
<keyword evidence="5 16" id="KW-0820">tRNA-binding</keyword>
<dbReference type="InterPro" id="IPR036690">
    <property type="entry name" value="Fdx_antiC-bd_sf"/>
</dbReference>
<dbReference type="InterPro" id="IPR033714">
    <property type="entry name" value="tRNA_bind_bactPheRS"/>
</dbReference>
<dbReference type="InterPro" id="IPR045864">
    <property type="entry name" value="aa-tRNA-synth_II/BPL/LPL"/>
</dbReference>
<dbReference type="SMART" id="SM00874">
    <property type="entry name" value="B5"/>
    <property type="match status" value="1"/>
</dbReference>
<dbReference type="InterPro" id="IPR020825">
    <property type="entry name" value="Phe-tRNA_synthase-like_B3/B4"/>
</dbReference>
<dbReference type="Pfam" id="PF03147">
    <property type="entry name" value="FDX-ACB"/>
    <property type="match status" value="1"/>
</dbReference>
<accession>A0A1E5IKU6</accession>
<keyword evidence="4 15" id="KW-0963">Cytoplasm</keyword>
<dbReference type="Pfam" id="PF03483">
    <property type="entry name" value="B3_4"/>
    <property type="match status" value="1"/>
</dbReference>
<dbReference type="GO" id="GO:0009328">
    <property type="term" value="C:phenylalanine-tRNA ligase complex"/>
    <property type="evidence" value="ECO:0007669"/>
    <property type="project" value="TreeGrafter"/>
</dbReference>
<dbReference type="PROSITE" id="PS51483">
    <property type="entry name" value="B5"/>
    <property type="match status" value="1"/>
</dbReference>
<feature type="domain" description="FDX-ACB" evidence="18">
    <location>
        <begin position="735"/>
        <end position="831"/>
    </location>
</feature>
<evidence type="ECO:0000256" key="7">
    <source>
        <dbReference type="ARBA" id="ARBA00022723"/>
    </source>
</evidence>
<dbReference type="InterPro" id="IPR005121">
    <property type="entry name" value="Fdx_antiC-bd"/>
</dbReference>
<dbReference type="NCBIfam" id="NF045760">
    <property type="entry name" value="YtpR"/>
    <property type="match status" value="1"/>
</dbReference>
<comment type="subunit">
    <text evidence="3 15">Tetramer of two alpha and two beta subunits.</text>
</comment>
<dbReference type="InterPro" id="IPR005147">
    <property type="entry name" value="tRNA_synthase_B5-dom"/>
</dbReference>
<evidence type="ECO:0000313" key="21">
    <source>
        <dbReference type="Proteomes" id="UP000095237"/>
    </source>
</evidence>
<protein>
    <recommendedName>
        <fullName evidence="15">Phenylalanine--tRNA ligase beta subunit</fullName>
        <ecNumber evidence="15">6.1.1.20</ecNumber>
    </recommendedName>
    <alternativeName>
        <fullName evidence="15">Phenylalanyl-tRNA synthetase beta subunit</fullName>
        <shortName evidence="15">PheRS</shortName>
    </alternativeName>
</protein>
<dbReference type="GO" id="GO:0004826">
    <property type="term" value="F:phenylalanine-tRNA ligase activity"/>
    <property type="evidence" value="ECO:0007669"/>
    <property type="project" value="UniProtKB-UniRule"/>
</dbReference>
<dbReference type="SMART" id="SM00896">
    <property type="entry name" value="FDX-ACB"/>
    <property type="match status" value="1"/>
</dbReference>
<name>A0A1E5IKU6_ENDTX</name>
<dbReference type="HAMAP" id="MF_00283">
    <property type="entry name" value="Phe_tRNA_synth_beta1"/>
    <property type="match status" value="1"/>
</dbReference>
<keyword evidence="7 15" id="KW-0479">Metal-binding</keyword>
<dbReference type="PANTHER" id="PTHR10947">
    <property type="entry name" value="PHENYLALANYL-TRNA SYNTHETASE BETA CHAIN AND LEUCINE-RICH REPEAT-CONTAINING PROTEIN 47"/>
    <property type="match status" value="1"/>
</dbReference>
<evidence type="ECO:0000259" key="18">
    <source>
        <dbReference type="PROSITE" id="PS51447"/>
    </source>
</evidence>
<feature type="binding site" evidence="15">
    <location>
        <position position="501"/>
    </location>
    <ligand>
        <name>Mg(2+)</name>
        <dbReference type="ChEBI" id="CHEBI:18420"/>
        <note>shared with alpha subunit</note>
    </ligand>
</feature>
<dbReference type="Gene3D" id="2.40.50.140">
    <property type="entry name" value="Nucleic acid-binding proteins"/>
    <property type="match status" value="1"/>
</dbReference>
<comment type="cofactor">
    <cofactor evidence="15">
        <name>Mg(2+)</name>
        <dbReference type="ChEBI" id="CHEBI:18420"/>
    </cofactor>
    <text evidence="15">Binds 2 magnesium ions per tetramer.</text>
</comment>
<dbReference type="Proteomes" id="UP000095237">
    <property type="component" value="Unassembled WGS sequence"/>
</dbReference>
<dbReference type="AlphaFoldDB" id="A0A1E5IKU6"/>
<dbReference type="SUPFAM" id="SSF46955">
    <property type="entry name" value="Putative DNA-binding domain"/>
    <property type="match status" value="1"/>
</dbReference>
<evidence type="ECO:0000256" key="14">
    <source>
        <dbReference type="ARBA" id="ARBA00049255"/>
    </source>
</evidence>
<gene>
    <name evidence="15" type="primary">pheT</name>
    <name evidence="20" type="ORF">ATZ36_16265</name>
</gene>
<keyword evidence="12 15" id="KW-0648">Protein biosynthesis</keyword>
<dbReference type="NCBIfam" id="TIGR00472">
    <property type="entry name" value="pheT_bact"/>
    <property type="match status" value="1"/>
</dbReference>
<dbReference type="GO" id="GO:0005524">
    <property type="term" value="F:ATP binding"/>
    <property type="evidence" value="ECO:0007669"/>
    <property type="project" value="UniProtKB-UniRule"/>
</dbReference>
<evidence type="ECO:0000256" key="12">
    <source>
        <dbReference type="ARBA" id="ARBA00022917"/>
    </source>
</evidence>
<evidence type="ECO:0000313" key="20">
    <source>
        <dbReference type="EMBL" id="OEG71110.1"/>
    </source>
</evidence>
<evidence type="ECO:0000256" key="9">
    <source>
        <dbReference type="ARBA" id="ARBA00022840"/>
    </source>
</evidence>
<dbReference type="SMART" id="SM00873">
    <property type="entry name" value="B3_4"/>
    <property type="match status" value="1"/>
</dbReference>
<dbReference type="SUPFAM" id="SSF55681">
    <property type="entry name" value="Class II aaRS and biotin synthetases"/>
    <property type="match status" value="1"/>
</dbReference>
<feature type="binding site" evidence="15">
    <location>
        <position position="491"/>
    </location>
    <ligand>
        <name>Mg(2+)</name>
        <dbReference type="ChEBI" id="CHEBI:18420"/>
        <note>shared with alpha subunit</note>
    </ligand>
</feature>
<comment type="similarity">
    <text evidence="2 15">Belongs to the phenylalanyl-tRNA synthetase beta subunit family. Type 1 subfamily.</text>
</comment>
<evidence type="ECO:0000256" key="6">
    <source>
        <dbReference type="ARBA" id="ARBA00022598"/>
    </source>
</evidence>
<keyword evidence="6 15" id="KW-0436">Ligase</keyword>
<dbReference type="Pfam" id="PF01588">
    <property type="entry name" value="tRNA_bind"/>
    <property type="match status" value="1"/>
</dbReference>
<keyword evidence="8 15" id="KW-0547">Nucleotide-binding</keyword>
<evidence type="ECO:0000256" key="2">
    <source>
        <dbReference type="ARBA" id="ARBA00008653"/>
    </source>
</evidence>
<dbReference type="InterPro" id="IPR002547">
    <property type="entry name" value="tRNA-bd_dom"/>
</dbReference>
<comment type="catalytic activity">
    <reaction evidence="14 15">
        <text>tRNA(Phe) + L-phenylalanine + ATP = L-phenylalanyl-tRNA(Phe) + AMP + diphosphate + H(+)</text>
        <dbReference type="Rhea" id="RHEA:19413"/>
        <dbReference type="Rhea" id="RHEA-COMP:9668"/>
        <dbReference type="Rhea" id="RHEA-COMP:9699"/>
        <dbReference type="ChEBI" id="CHEBI:15378"/>
        <dbReference type="ChEBI" id="CHEBI:30616"/>
        <dbReference type="ChEBI" id="CHEBI:33019"/>
        <dbReference type="ChEBI" id="CHEBI:58095"/>
        <dbReference type="ChEBI" id="CHEBI:78442"/>
        <dbReference type="ChEBI" id="CHEBI:78531"/>
        <dbReference type="ChEBI" id="CHEBI:456215"/>
        <dbReference type="EC" id="6.1.1.20"/>
    </reaction>
</comment>
<dbReference type="PANTHER" id="PTHR10947:SF0">
    <property type="entry name" value="PHENYLALANINE--TRNA LIGASE BETA SUBUNIT"/>
    <property type="match status" value="1"/>
</dbReference>
<dbReference type="Pfam" id="PF03484">
    <property type="entry name" value="B5"/>
    <property type="match status" value="1"/>
</dbReference>
<dbReference type="Pfam" id="PF17759">
    <property type="entry name" value="tRNA_synthFbeta"/>
    <property type="match status" value="1"/>
</dbReference>
<evidence type="ECO:0000256" key="16">
    <source>
        <dbReference type="PROSITE-ProRule" id="PRU00209"/>
    </source>
</evidence>
<evidence type="ECO:0000256" key="8">
    <source>
        <dbReference type="ARBA" id="ARBA00022741"/>
    </source>
</evidence>
<evidence type="ECO:0000259" key="17">
    <source>
        <dbReference type="PROSITE" id="PS50886"/>
    </source>
</evidence>
<reference evidence="20 21" key="1">
    <citation type="submission" date="2015-11" db="EMBL/GenBank/DDBJ databases">
        <title>Evidence for parallel genomic evolution in an endosymbiosis of termite gut flagellates.</title>
        <authorList>
            <person name="Zheng H."/>
        </authorList>
    </citation>
    <scope>NUCLEOTIDE SEQUENCE [LARGE SCALE GENOMIC DNA]</scope>
    <source>
        <strain evidence="20 21">CET450</strain>
    </source>
</reference>
<dbReference type="Gene3D" id="3.30.56.10">
    <property type="match status" value="2"/>
</dbReference>
<feature type="binding site" evidence="15">
    <location>
        <position position="497"/>
    </location>
    <ligand>
        <name>Mg(2+)</name>
        <dbReference type="ChEBI" id="CHEBI:18420"/>
        <note>shared with alpha subunit</note>
    </ligand>
</feature>